<keyword evidence="2" id="KW-1185">Reference proteome</keyword>
<reference evidence="1" key="1">
    <citation type="submission" date="2019-03" db="EMBL/GenBank/DDBJ databases">
        <title>Candidatus Syntrophosphaera thermopropionivorans: a novel player in syntrophic propionate oxidation during anaerobic digestion.</title>
        <authorList>
            <person name="Dyksma S."/>
        </authorList>
    </citation>
    <scope>NUCLEOTIDE SEQUENCE</scope>
    <source>
        <strain evidence="1">W5</strain>
    </source>
</reference>
<dbReference type="Proteomes" id="UP000294588">
    <property type="component" value="Unassembled WGS sequence"/>
</dbReference>
<protein>
    <submittedName>
        <fullName evidence="1">Uncharacterized protein</fullName>
    </submittedName>
</protein>
<proteinExistence type="predicted"/>
<organism evidence="1 2">
    <name type="scientific">Candidatus Syntrophosphaera thermopropionivorans</name>
    <dbReference type="NCBI Taxonomy" id="2593015"/>
    <lineage>
        <taxon>Bacteria</taxon>
        <taxon>Pseudomonadati</taxon>
        <taxon>Candidatus Cloacimonadota</taxon>
        <taxon>Candidatus Cloacimonadia</taxon>
        <taxon>Candidatus Cloacimonadales</taxon>
        <taxon>Candidatus Cloacimonadaceae</taxon>
        <taxon>Candidatus Syntrophosphaera</taxon>
    </lineage>
</organism>
<evidence type="ECO:0000313" key="1">
    <source>
        <dbReference type="EMBL" id="TDF73551.1"/>
    </source>
</evidence>
<sequence length="126" mass="14158">MKKFFKNTLIVAGVALAAHFGVKAYKRINGVIKLSKSLGDFLNNVYGVKPKISINSGINTINANNIKVEFPQEILDKYTDIETTIREYIDDFYPELAKTKINIEIQPLSEQEGENINVEVEPEPAD</sequence>
<comment type="caution">
    <text evidence="1">The sequence shown here is derived from an EMBL/GenBank/DDBJ whole genome shotgun (WGS) entry which is preliminary data.</text>
</comment>
<name>A0AC61QK02_9BACT</name>
<evidence type="ECO:0000313" key="2">
    <source>
        <dbReference type="Proteomes" id="UP000294588"/>
    </source>
</evidence>
<dbReference type="EMBL" id="SMOG01000005">
    <property type="protein sequence ID" value="TDF73551.1"/>
    <property type="molecule type" value="Genomic_DNA"/>
</dbReference>
<accession>A0AC61QK02</accession>
<gene>
    <name evidence="1" type="ORF">E0946_03080</name>
</gene>